<accession>A0ABM3AD15</accession>
<name>A0ABM3AD15_GOSHI</name>
<reference evidence="2" key="2">
    <citation type="submission" date="2025-08" db="UniProtKB">
        <authorList>
            <consortium name="RefSeq"/>
        </authorList>
    </citation>
    <scope>IDENTIFICATION</scope>
</reference>
<evidence type="ECO:0000313" key="2">
    <source>
        <dbReference type="RefSeq" id="XP_040952745.1"/>
    </source>
</evidence>
<dbReference type="PANTHER" id="PTHR33116:SF86">
    <property type="entry name" value="REVERSE TRANSCRIPTASE DOMAIN-CONTAINING PROTEIN"/>
    <property type="match status" value="1"/>
</dbReference>
<evidence type="ECO:0008006" key="3">
    <source>
        <dbReference type="Google" id="ProtNLM"/>
    </source>
</evidence>
<evidence type="ECO:0000313" key="1">
    <source>
        <dbReference type="Proteomes" id="UP000818029"/>
    </source>
</evidence>
<protein>
    <recommendedName>
        <fullName evidence="3">Reverse transcriptase domain-containing protein</fullName>
    </recommendedName>
</protein>
<dbReference type="RefSeq" id="XP_040952745.1">
    <property type="nucleotide sequence ID" value="XM_041096811.1"/>
</dbReference>
<gene>
    <name evidence="2" type="primary">LOC121219133</name>
</gene>
<dbReference type="GeneID" id="121219133"/>
<proteinExistence type="predicted"/>
<dbReference type="PANTHER" id="PTHR33116">
    <property type="entry name" value="REVERSE TRANSCRIPTASE ZINC-BINDING DOMAIN-CONTAINING PROTEIN-RELATED-RELATED"/>
    <property type="match status" value="1"/>
</dbReference>
<sequence length="161" mass="18179">MAIKIDLEKAYDRVHWDFIETSLQAVGIPLFLLNAIMSAITTSTMQVLWNGVPTQKFCPARGVRQGCDLILFGQADEYQAKVIKGIPLLHKKVTTNTLWFVVDKVRSKLSDWDVKQLSLSRRVTLAQLILLAIPNYFMQSMTINCQSKEDGSCWMGFGVPI</sequence>
<reference evidence="1" key="1">
    <citation type="journal article" date="2020" name="Nat. Genet.">
        <title>Genomic diversifications of five Gossypium allopolyploid species and their impact on cotton improvement.</title>
        <authorList>
            <person name="Chen Z.J."/>
            <person name="Sreedasyam A."/>
            <person name="Ando A."/>
            <person name="Song Q."/>
            <person name="De Santiago L.M."/>
            <person name="Hulse-Kemp A.M."/>
            <person name="Ding M."/>
            <person name="Ye W."/>
            <person name="Kirkbride R.C."/>
            <person name="Jenkins J."/>
            <person name="Plott C."/>
            <person name="Lovell J."/>
            <person name="Lin Y.M."/>
            <person name="Vaughn R."/>
            <person name="Liu B."/>
            <person name="Simpson S."/>
            <person name="Scheffler B.E."/>
            <person name="Wen L."/>
            <person name="Saski C.A."/>
            <person name="Grover C.E."/>
            <person name="Hu G."/>
            <person name="Conover J.L."/>
            <person name="Carlson J.W."/>
            <person name="Shu S."/>
            <person name="Boston L.B."/>
            <person name="Williams M."/>
            <person name="Peterson D.G."/>
            <person name="McGee K."/>
            <person name="Jones D.C."/>
            <person name="Wendel J.F."/>
            <person name="Stelly D.M."/>
            <person name="Grimwood J."/>
            <person name="Schmutz J."/>
        </authorList>
    </citation>
    <scope>NUCLEOTIDE SEQUENCE [LARGE SCALE GENOMIC DNA]</scope>
    <source>
        <strain evidence="1">cv. TM-1</strain>
    </source>
</reference>
<keyword evidence="1" id="KW-1185">Reference proteome</keyword>
<dbReference type="Proteomes" id="UP000818029">
    <property type="component" value="Chromosome D07"/>
</dbReference>
<organism evidence="1 2">
    <name type="scientific">Gossypium hirsutum</name>
    <name type="common">Upland cotton</name>
    <name type="synonym">Gossypium mexicanum</name>
    <dbReference type="NCBI Taxonomy" id="3635"/>
    <lineage>
        <taxon>Eukaryota</taxon>
        <taxon>Viridiplantae</taxon>
        <taxon>Streptophyta</taxon>
        <taxon>Embryophyta</taxon>
        <taxon>Tracheophyta</taxon>
        <taxon>Spermatophyta</taxon>
        <taxon>Magnoliopsida</taxon>
        <taxon>eudicotyledons</taxon>
        <taxon>Gunneridae</taxon>
        <taxon>Pentapetalae</taxon>
        <taxon>rosids</taxon>
        <taxon>malvids</taxon>
        <taxon>Malvales</taxon>
        <taxon>Malvaceae</taxon>
        <taxon>Malvoideae</taxon>
        <taxon>Gossypium</taxon>
    </lineage>
</organism>